<dbReference type="OrthoDB" id="7282973at2"/>
<dbReference type="Proteomes" id="UP000295023">
    <property type="component" value="Unassembled WGS sequence"/>
</dbReference>
<keyword evidence="1" id="KW-1133">Transmembrane helix</keyword>
<reference evidence="2 3" key="1">
    <citation type="submission" date="2019-03" db="EMBL/GenBank/DDBJ databases">
        <title>Paracraurococcus aquatilis NE82 genome sequence.</title>
        <authorList>
            <person name="Zhao Y."/>
            <person name="Du Z."/>
        </authorList>
    </citation>
    <scope>NUCLEOTIDE SEQUENCE [LARGE SCALE GENOMIC DNA]</scope>
    <source>
        <strain evidence="2 3">NE82</strain>
    </source>
</reference>
<gene>
    <name evidence="2" type="ORF">EXY23_20310</name>
</gene>
<feature type="transmembrane region" description="Helical" evidence="1">
    <location>
        <begin position="32"/>
        <end position="54"/>
    </location>
</feature>
<evidence type="ECO:0000313" key="2">
    <source>
        <dbReference type="EMBL" id="TCZ55944.1"/>
    </source>
</evidence>
<dbReference type="EMBL" id="SKBM01000024">
    <property type="protein sequence ID" value="TCZ55944.1"/>
    <property type="molecule type" value="Genomic_DNA"/>
</dbReference>
<sequence length="67" mass="6866">MAQKTTSQLSFWAVAMTLVAVAAAYLRSRVGIGYHLGDLTAVALMVSGTCIILVSQRQAAAGDAPAA</sequence>
<evidence type="ECO:0000256" key="1">
    <source>
        <dbReference type="SAM" id="Phobius"/>
    </source>
</evidence>
<accession>A0A4R4D6U4</accession>
<keyword evidence="1" id="KW-0472">Membrane</keyword>
<keyword evidence="1" id="KW-0812">Transmembrane</keyword>
<protein>
    <submittedName>
        <fullName evidence="2">Uncharacterized protein</fullName>
    </submittedName>
</protein>
<dbReference type="AlphaFoldDB" id="A0A4R4D6U4"/>
<dbReference type="RefSeq" id="WP_132293832.1">
    <property type="nucleotide sequence ID" value="NZ_SKBM01000024.1"/>
</dbReference>
<proteinExistence type="predicted"/>
<feature type="transmembrane region" description="Helical" evidence="1">
    <location>
        <begin position="9"/>
        <end position="26"/>
    </location>
</feature>
<keyword evidence="3" id="KW-1185">Reference proteome</keyword>
<name>A0A4R4D6U4_9PROT</name>
<organism evidence="2 3">
    <name type="scientific">Roseicella aquatilis</name>
    <dbReference type="NCBI Taxonomy" id="2527868"/>
    <lineage>
        <taxon>Bacteria</taxon>
        <taxon>Pseudomonadati</taxon>
        <taxon>Pseudomonadota</taxon>
        <taxon>Alphaproteobacteria</taxon>
        <taxon>Acetobacterales</taxon>
        <taxon>Roseomonadaceae</taxon>
        <taxon>Roseicella</taxon>
    </lineage>
</organism>
<evidence type="ECO:0000313" key="3">
    <source>
        <dbReference type="Proteomes" id="UP000295023"/>
    </source>
</evidence>
<comment type="caution">
    <text evidence="2">The sequence shown here is derived from an EMBL/GenBank/DDBJ whole genome shotgun (WGS) entry which is preliminary data.</text>
</comment>